<dbReference type="Proteomes" id="UP000805193">
    <property type="component" value="Unassembled WGS sequence"/>
</dbReference>
<comment type="caution">
    <text evidence="1">The sequence shown here is derived from an EMBL/GenBank/DDBJ whole genome shotgun (WGS) entry which is preliminary data.</text>
</comment>
<dbReference type="EMBL" id="JABSTQ010009402">
    <property type="protein sequence ID" value="KAG0429552.1"/>
    <property type="molecule type" value="Genomic_DNA"/>
</dbReference>
<organism evidence="1 2">
    <name type="scientific">Ixodes persulcatus</name>
    <name type="common">Taiga tick</name>
    <dbReference type="NCBI Taxonomy" id="34615"/>
    <lineage>
        <taxon>Eukaryota</taxon>
        <taxon>Metazoa</taxon>
        <taxon>Ecdysozoa</taxon>
        <taxon>Arthropoda</taxon>
        <taxon>Chelicerata</taxon>
        <taxon>Arachnida</taxon>
        <taxon>Acari</taxon>
        <taxon>Parasitiformes</taxon>
        <taxon>Ixodida</taxon>
        <taxon>Ixodoidea</taxon>
        <taxon>Ixodidae</taxon>
        <taxon>Ixodinae</taxon>
        <taxon>Ixodes</taxon>
    </lineage>
</organism>
<keyword evidence="2" id="KW-1185">Reference proteome</keyword>
<proteinExistence type="predicted"/>
<evidence type="ECO:0000313" key="2">
    <source>
        <dbReference type="Proteomes" id="UP000805193"/>
    </source>
</evidence>
<accession>A0AC60Q791</accession>
<protein>
    <submittedName>
        <fullName evidence="1">Uncharacterized protein</fullName>
    </submittedName>
</protein>
<gene>
    <name evidence="1" type="ORF">HPB47_023529</name>
</gene>
<evidence type="ECO:0000313" key="1">
    <source>
        <dbReference type="EMBL" id="KAG0429552.1"/>
    </source>
</evidence>
<sequence length="468" mass="53704">MEVDKTLALFPFVDVSLRKRFENEGYMLHLDAPKLVLVRHQMTFLEEGMQDYKKCIKRALSLLGSKVDMDHMADDILELERKLDEASLPPRKFVTILNSTVPIANIKRTAKLEWEAYLLHLQSGSDKVIVKNAAFIDKLPGVLTSTALSTLLNYIGLRIMVFLSPLLPKEAGFLIPLSYDDHIPRYNPRLQACVHLLERLYYDIKTKANFTTNSTLHDYLTLLTESTSRYWASKDNADYDARYHVSCLRPGFEYNAGRNALYMPYGVVAFQHRVSQTTVPAILMPFIVPHLVQGMYEAVDVRGSSISVRGMPESWWSEESLTRYRKQQRCFVESYLEHMQRFGAFKESPMVPFIRQMMAENAALQPSLEAYSRALVEPHSMQRNFRVPGLPEMTPDMLFFVNFAASHCDAVQGNSGLGVLARRQVQYRVALPSVLRVNVPLRNFDRFAEVFYCPKGTYMNPGTKCRLW</sequence>
<name>A0AC60Q791_IXOPE</name>
<reference evidence="1 2" key="1">
    <citation type="journal article" date="2020" name="Cell">
        <title>Large-Scale Comparative Analyses of Tick Genomes Elucidate Their Genetic Diversity and Vector Capacities.</title>
        <authorList>
            <consortium name="Tick Genome and Microbiome Consortium (TIGMIC)"/>
            <person name="Jia N."/>
            <person name="Wang J."/>
            <person name="Shi W."/>
            <person name="Du L."/>
            <person name="Sun Y."/>
            <person name="Zhan W."/>
            <person name="Jiang J.F."/>
            <person name="Wang Q."/>
            <person name="Zhang B."/>
            <person name="Ji P."/>
            <person name="Bell-Sakyi L."/>
            <person name="Cui X.M."/>
            <person name="Yuan T.T."/>
            <person name="Jiang B.G."/>
            <person name="Yang W.F."/>
            <person name="Lam T.T."/>
            <person name="Chang Q.C."/>
            <person name="Ding S.J."/>
            <person name="Wang X.J."/>
            <person name="Zhu J.G."/>
            <person name="Ruan X.D."/>
            <person name="Zhao L."/>
            <person name="Wei J.T."/>
            <person name="Ye R.Z."/>
            <person name="Que T.C."/>
            <person name="Du C.H."/>
            <person name="Zhou Y.H."/>
            <person name="Cheng J.X."/>
            <person name="Dai P.F."/>
            <person name="Guo W.B."/>
            <person name="Han X.H."/>
            <person name="Huang E.J."/>
            <person name="Li L.F."/>
            <person name="Wei W."/>
            <person name="Gao Y.C."/>
            <person name="Liu J.Z."/>
            <person name="Shao H.Z."/>
            <person name="Wang X."/>
            <person name="Wang C.C."/>
            <person name="Yang T.C."/>
            <person name="Huo Q.B."/>
            <person name="Li W."/>
            <person name="Chen H.Y."/>
            <person name="Chen S.E."/>
            <person name="Zhou L.G."/>
            <person name="Ni X.B."/>
            <person name="Tian J.H."/>
            <person name="Sheng Y."/>
            <person name="Liu T."/>
            <person name="Pan Y.S."/>
            <person name="Xia L.Y."/>
            <person name="Li J."/>
            <person name="Zhao F."/>
            <person name="Cao W.C."/>
        </authorList>
    </citation>
    <scope>NUCLEOTIDE SEQUENCE [LARGE SCALE GENOMIC DNA]</scope>
    <source>
        <strain evidence="1">Iper-2018</strain>
    </source>
</reference>